<name>A0ABV7Q8G7_9ACTN</name>
<dbReference type="Proteomes" id="UP001595712">
    <property type="component" value="Unassembled WGS sequence"/>
</dbReference>
<protein>
    <recommendedName>
        <fullName evidence="3">DUF4242 domain-containing protein</fullName>
    </recommendedName>
</protein>
<evidence type="ECO:0000313" key="2">
    <source>
        <dbReference type="Proteomes" id="UP001595712"/>
    </source>
</evidence>
<accession>A0ABV7Q8G7</accession>
<reference evidence="2" key="1">
    <citation type="journal article" date="2019" name="Int. J. Syst. Evol. Microbiol.">
        <title>The Global Catalogue of Microorganisms (GCM) 10K type strain sequencing project: providing services to taxonomists for standard genome sequencing and annotation.</title>
        <authorList>
            <consortium name="The Broad Institute Genomics Platform"/>
            <consortium name="The Broad Institute Genome Sequencing Center for Infectious Disease"/>
            <person name="Wu L."/>
            <person name="Ma J."/>
        </authorList>
    </citation>
    <scope>NUCLEOTIDE SEQUENCE [LARGE SCALE GENOMIC DNA]</scope>
    <source>
        <strain evidence="2">CGMCC 4.7396</strain>
    </source>
</reference>
<proteinExistence type="predicted"/>
<evidence type="ECO:0008006" key="3">
    <source>
        <dbReference type="Google" id="ProtNLM"/>
    </source>
</evidence>
<comment type="caution">
    <text evidence="1">The sequence shown here is derived from an EMBL/GenBank/DDBJ whole genome shotgun (WGS) entry which is preliminary data.</text>
</comment>
<dbReference type="RefSeq" id="WP_387980701.1">
    <property type="nucleotide sequence ID" value="NZ_JBHRWO010000021.1"/>
</dbReference>
<dbReference type="EMBL" id="JBHRWO010000021">
    <property type="protein sequence ID" value="MFC3495836.1"/>
    <property type="molecule type" value="Genomic_DNA"/>
</dbReference>
<evidence type="ECO:0000313" key="1">
    <source>
        <dbReference type="EMBL" id="MFC3495836.1"/>
    </source>
</evidence>
<sequence length="89" mass="9690">MRLLVIDVAFVIEAPPPQQLVDSLQRSLVGGIAIDHMFVVSPDDTTRSCCFFVPDDSVTAADAAMITRRALASEAAFGPWTVTRVREAR</sequence>
<keyword evidence="2" id="KW-1185">Reference proteome</keyword>
<organism evidence="1 2">
    <name type="scientific">Glycomyces rhizosphaerae</name>
    <dbReference type="NCBI Taxonomy" id="2054422"/>
    <lineage>
        <taxon>Bacteria</taxon>
        <taxon>Bacillati</taxon>
        <taxon>Actinomycetota</taxon>
        <taxon>Actinomycetes</taxon>
        <taxon>Glycomycetales</taxon>
        <taxon>Glycomycetaceae</taxon>
        <taxon>Glycomyces</taxon>
    </lineage>
</organism>
<gene>
    <name evidence="1" type="ORF">ACFO8M_25430</name>
</gene>